<feature type="region of interest" description="Disordered" evidence="1">
    <location>
        <begin position="742"/>
        <end position="804"/>
    </location>
</feature>
<feature type="compositionally biased region" description="Polar residues" evidence="1">
    <location>
        <begin position="1315"/>
        <end position="1324"/>
    </location>
</feature>
<feature type="compositionally biased region" description="Acidic residues" evidence="1">
    <location>
        <begin position="454"/>
        <end position="482"/>
    </location>
</feature>
<feature type="region of interest" description="Disordered" evidence="1">
    <location>
        <begin position="1134"/>
        <end position="1300"/>
    </location>
</feature>
<feature type="compositionally biased region" description="Polar residues" evidence="1">
    <location>
        <begin position="390"/>
        <end position="430"/>
    </location>
</feature>
<feature type="compositionally biased region" description="Polar residues" evidence="1">
    <location>
        <begin position="777"/>
        <end position="786"/>
    </location>
</feature>
<evidence type="ECO:0000256" key="1">
    <source>
        <dbReference type="SAM" id="MobiDB-lite"/>
    </source>
</evidence>
<feature type="compositionally biased region" description="Polar residues" evidence="1">
    <location>
        <begin position="693"/>
        <end position="707"/>
    </location>
</feature>
<name>M7SIM1_EUTLA</name>
<dbReference type="HOGENOM" id="CLU_002397_0_0_1"/>
<reference evidence="4" key="1">
    <citation type="journal article" date="2013" name="Genome Announc.">
        <title>Draft genome sequence of the grapevine dieback fungus Eutypa lata UCR-EL1.</title>
        <authorList>
            <person name="Blanco-Ulate B."/>
            <person name="Rolshausen P.E."/>
            <person name="Cantu D."/>
        </authorList>
    </citation>
    <scope>NUCLEOTIDE SEQUENCE [LARGE SCALE GENOMIC DNA]</scope>
    <source>
        <strain evidence="4">UCR-EL1</strain>
    </source>
</reference>
<feature type="compositionally biased region" description="Basic and acidic residues" evidence="1">
    <location>
        <begin position="1343"/>
        <end position="1352"/>
    </location>
</feature>
<feature type="compositionally biased region" description="Low complexity" evidence="1">
    <location>
        <begin position="483"/>
        <end position="500"/>
    </location>
</feature>
<evidence type="ECO:0000259" key="2">
    <source>
        <dbReference type="Pfam" id="PF24054"/>
    </source>
</evidence>
<feature type="compositionally biased region" description="Basic and acidic residues" evidence="1">
    <location>
        <begin position="1579"/>
        <end position="1588"/>
    </location>
</feature>
<feature type="compositionally biased region" description="Acidic residues" evidence="1">
    <location>
        <begin position="180"/>
        <end position="193"/>
    </location>
</feature>
<feature type="compositionally biased region" description="Polar residues" evidence="1">
    <location>
        <begin position="1375"/>
        <end position="1391"/>
    </location>
</feature>
<feature type="compositionally biased region" description="Basic and acidic residues" evidence="1">
    <location>
        <begin position="1447"/>
        <end position="1461"/>
    </location>
</feature>
<dbReference type="OrthoDB" id="5368821at2759"/>
<feature type="compositionally biased region" description="Acidic residues" evidence="1">
    <location>
        <begin position="213"/>
        <end position="254"/>
    </location>
</feature>
<proteinExistence type="predicted"/>
<feature type="compositionally biased region" description="Polar residues" evidence="1">
    <location>
        <begin position="755"/>
        <end position="764"/>
    </location>
</feature>
<feature type="compositionally biased region" description="Basic residues" evidence="1">
    <location>
        <begin position="675"/>
        <end position="685"/>
    </location>
</feature>
<protein>
    <recommendedName>
        <fullName evidence="2">DUF7357 domain-containing protein</fullName>
    </recommendedName>
</protein>
<feature type="compositionally biased region" description="Acidic residues" evidence="1">
    <location>
        <begin position="154"/>
        <end position="165"/>
    </location>
</feature>
<feature type="compositionally biased region" description="Low complexity" evidence="1">
    <location>
        <begin position="629"/>
        <end position="655"/>
    </location>
</feature>
<dbReference type="KEGG" id="ela:UCREL1_9018"/>
<feature type="compositionally biased region" description="Basic and acidic residues" evidence="1">
    <location>
        <begin position="519"/>
        <end position="537"/>
    </location>
</feature>
<dbReference type="Pfam" id="PF24054">
    <property type="entry name" value="DUF7357"/>
    <property type="match status" value="1"/>
</dbReference>
<gene>
    <name evidence="3" type="ORF">UCREL1_9018</name>
</gene>
<sequence length="1665" mass="181816">MNDKIIRLRVVVQRNGLPDNKFMLPVSLEDDPTIAKLLEQINSTYFPIESDQWGLEDYSVYRQAPDGSKFECLHFSTIQSIFRDDDQALIRPLQTDDIRRRRISGRYQISSDGKHLVDGIPFGRPLLRVPVSRPPVYIPPRKRRRLIYGQDESTSQDDEDGDGEDTPMLLLTNGQGRLQDEDEEEEEDEDDDYNDNRDGDDFQDDAQQSTSIEADDDPTEDDSEVEADEDLAEELQGLAEEDAESGERDQEEQAPIEKPQKGQNLDLEAPDKISVLQFAFPSAPLAICEKILLASDDDLMKAYTTLSDGFLPELSDSATLAKFHSGPAKSSPRRRRKTAANATALTVAKDKEKIQDSNNDKNLSGDEEEEAEEVSSFVRQFDHRGLPPGSISSGKGLSHMATISGSFTSSNFSGDSEATSTTLVDSNGSKPSPEKTVGEDEDETSSSGTSSSSEDGESEGNDDDSDDSDGNDSSDEGSDDGVDFFGGDSDSDSSDANGSDSGDEGAQADSSSNAGMDMVEFRGSHKRSHDSDDHNDGESDSASDSGPEEATTKGGTLNKSQTRVKDTNGAQLSKAATSEDSSDSSPDDSSSDDDTSDEESSEAESSSNDSSSDSDSDENPQEKSPAPVASKQTSTITPTTSSTSTSASQAAATNAVKTQLTSVPPGQGKESTKSRNARRRASQKAKKQEQAQLQAGTAQTNIQNTSDDPVPTPSAADKGATDEQLLFEAKRKALLDALASGGVEVDSKGEMISEDNATSDTQASSKRKRDEVEVPVTQDQTPQDASISEPGTAESDASQKRRRLDVGAGRRLLFGALGLRNPKGKDDAEKVRAKLMEGVRPLTNHRLEQEKSGPKQSDVSVIEPAEEEDPEAWRDLITYRAVECCQEGVELSEPPFPFVQRWDPQQQGSWFHKNSDKNGGRGKRAERNQAHFYQEDRSSRKKRKHDESFEWGGEGYDETFNGIEDEPHGGDDVQLNYDDVVEPDQEMNDTTAEVSQFTDLDDLPSLPSNLSSLFILRPGEVKPGMVITWKKWSCSATTSWQPQLSDVTGVVVRIDDDATGVEVCLAKRDRDLDGNQKRYDPVTGKRVYDKFEAPDLDEDDGAAEDEDEGYRTLSFAEMLEPKILQQPFLFVEGDKPAETTSPNHPSESDVPKVPEKSNEEVSAEPEAESHVTESSLPVVGDNGDVDIDASVMSPTPATEPAKEEEVRHASNSTDNQPGQGQDEADLSMSDLSGISSPSRQLHETTSQAIDATFHDPSAVESSGYKGNVDTEAIDTTAPLLSDPVDLQEQSSAPIFGTDDEVITGTPKVTYAKMTAPSSVSSVRSGRQLDYTMDEDDDGPDSLRVTEADDEVHWVSTILGADDNSQHEEEEEQEDITTPTPSPTKLFSSDQVTPLKAREQSSRAPSTPGSLASINTIFCTARTSRQTQSPIKSQSQVENTPGNPITKTTKDLEYEEAMRMLDEQSVDEQDEEESSKVPDSFRPIVDNDDSQISVDAVIKDEQLSLPKLRRQPTSTETKISPPPPKRPTRKPLEDRREEASSSQFTLPPGTQVIDLLSSSDAEQEPEPQFTEDYADEEVDETPHSQRQKLDGAVQLQAGGKQGAIRVPEPEPEPESKSESLVYLELASVVIPPGGLGSKRARCEWESTQEDEREVLILNVRRIMFYQ</sequence>
<feature type="compositionally biased region" description="Polar residues" evidence="1">
    <location>
        <begin position="1229"/>
        <end position="1249"/>
    </location>
</feature>
<feature type="compositionally biased region" description="Basic and acidic residues" evidence="1">
    <location>
        <begin position="1146"/>
        <end position="1159"/>
    </location>
</feature>
<evidence type="ECO:0000313" key="4">
    <source>
        <dbReference type="Proteomes" id="UP000012174"/>
    </source>
</evidence>
<dbReference type="eggNOG" id="ENOG502SF1H">
    <property type="taxonomic scope" value="Eukaryota"/>
</dbReference>
<feature type="compositionally biased region" description="Basic and acidic residues" evidence="1">
    <location>
        <begin position="1529"/>
        <end position="1538"/>
    </location>
</feature>
<dbReference type="EMBL" id="KB707126">
    <property type="protein sequence ID" value="EMR64027.1"/>
    <property type="molecule type" value="Genomic_DNA"/>
</dbReference>
<evidence type="ECO:0000313" key="3">
    <source>
        <dbReference type="EMBL" id="EMR64027.1"/>
    </source>
</evidence>
<organism evidence="3 4">
    <name type="scientific">Eutypa lata (strain UCR-EL1)</name>
    <name type="common">Grapevine dieback disease fungus</name>
    <name type="synonym">Eutypa armeniacae</name>
    <dbReference type="NCBI Taxonomy" id="1287681"/>
    <lineage>
        <taxon>Eukaryota</taxon>
        <taxon>Fungi</taxon>
        <taxon>Dikarya</taxon>
        <taxon>Ascomycota</taxon>
        <taxon>Pezizomycotina</taxon>
        <taxon>Sordariomycetes</taxon>
        <taxon>Xylariomycetidae</taxon>
        <taxon>Xylariales</taxon>
        <taxon>Diatrypaceae</taxon>
        <taxon>Eutypa</taxon>
    </lineage>
</organism>
<accession>M7SIM1</accession>
<feature type="compositionally biased region" description="Acidic residues" evidence="1">
    <location>
        <begin position="580"/>
        <end position="602"/>
    </location>
</feature>
<feature type="compositionally biased region" description="Acidic residues" evidence="1">
    <location>
        <begin position="1463"/>
        <end position="1472"/>
    </location>
</feature>
<feature type="region of interest" description="Disordered" evidence="1">
    <location>
        <begin position="1314"/>
        <end position="1617"/>
    </location>
</feature>
<feature type="region of interest" description="Disordered" evidence="1">
    <location>
        <begin position="323"/>
        <end position="723"/>
    </location>
</feature>
<dbReference type="OMA" id="HLIIQRH"/>
<feature type="region of interest" description="Disordered" evidence="1">
    <location>
        <begin position="142"/>
        <end position="267"/>
    </location>
</feature>
<feature type="domain" description="DUF7357" evidence="2">
    <location>
        <begin position="6"/>
        <end position="141"/>
    </location>
</feature>
<keyword evidence="4" id="KW-1185">Reference proteome</keyword>
<dbReference type="Proteomes" id="UP000012174">
    <property type="component" value="Unassembled WGS sequence"/>
</dbReference>
<feature type="compositionally biased region" description="Polar residues" evidence="1">
    <location>
        <begin position="1209"/>
        <end position="1219"/>
    </location>
</feature>
<feature type="region of interest" description="Disordered" evidence="1">
    <location>
        <begin position="839"/>
        <end position="871"/>
    </location>
</feature>
<feature type="compositionally biased region" description="Polar residues" evidence="1">
    <location>
        <begin position="1401"/>
        <end position="1446"/>
    </location>
</feature>
<feature type="compositionally biased region" description="Basic and acidic residues" evidence="1">
    <location>
        <begin position="913"/>
        <end position="938"/>
    </location>
</feature>
<dbReference type="InterPro" id="IPR055781">
    <property type="entry name" value="DUF7357"/>
</dbReference>
<feature type="compositionally biased region" description="Basic and acidic residues" evidence="1">
    <location>
        <begin position="348"/>
        <end position="359"/>
    </location>
</feature>
<dbReference type="STRING" id="1287681.M7SIM1"/>
<feature type="region of interest" description="Disordered" evidence="1">
    <location>
        <begin position="895"/>
        <end position="955"/>
    </location>
</feature>